<keyword evidence="3" id="KW-0813">Transport</keyword>
<keyword evidence="8" id="KW-0625">Polysaccharide transport</keyword>
<accession>A0ABS4AZS1</accession>
<evidence type="ECO:0000259" key="11">
    <source>
        <dbReference type="Pfam" id="PF01061"/>
    </source>
</evidence>
<reference evidence="12 13" key="1">
    <citation type="submission" date="2021-03" db="EMBL/GenBank/DDBJ databases">
        <authorList>
            <person name="So Y."/>
        </authorList>
    </citation>
    <scope>NUCLEOTIDE SEQUENCE [LARGE SCALE GENOMIC DNA]</scope>
    <source>
        <strain evidence="12 13">PWR1</strain>
    </source>
</reference>
<evidence type="ECO:0000256" key="5">
    <source>
        <dbReference type="ARBA" id="ARBA00022597"/>
    </source>
</evidence>
<gene>
    <name evidence="12" type="ORF">J5Y09_23240</name>
</gene>
<keyword evidence="13" id="KW-1185">Reference proteome</keyword>
<evidence type="ECO:0000256" key="7">
    <source>
        <dbReference type="ARBA" id="ARBA00022989"/>
    </source>
</evidence>
<sequence length="263" mass="28989">MSEAAARPGLVDGARLQLRVIGALVIREMHTRFGRQRLGYLWLFAEPLLLGGVIALLHGASGGEGIRSSFEFFSIGFMLFQLFRGIVARAPNTINANQSLLYHRQVTLPDLFFARHAIELAASAGVMALFVFAGIAMGGEAPDHPVKMILALVLMLLLAQGLAFMVGSITSEFEAVGYFIQVATFGLMPICGLMFMVEWLPAEWQEAALWVPTVHLFELMRDGQFGEQFNPVYDLAYVGWWIIVPHLLGLAGLRIARKRVGLD</sequence>
<dbReference type="PANTHER" id="PTHR30413">
    <property type="entry name" value="INNER MEMBRANE TRANSPORT PERMEASE"/>
    <property type="match status" value="1"/>
</dbReference>
<evidence type="ECO:0000313" key="13">
    <source>
        <dbReference type="Proteomes" id="UP000680815"/>
    </source>
</evidence>
<dbReference type="InterPro" id="IPR013525">
    <property type="entry name" value="ABC2_TM"/>
</dbReference>
<dbReference type="RefSeq" id="WP_209354244.1">
    <property type="nucleotide sequence ID" value="NZ_JAGIYZ010000040.1"/>
</dbReference>
<feature type="transmembrane region" description="Helical" evidence="10">
    <location>
        <begin position="148"/>
        <end position="166"/>
    </location>
</feature>
<protein>
    <submittedName>
        <fullName evidence="12">ABC transporter permease</fullName>
    </submittedName>
</protein>
<comment type="caution">
    <text evidence="12">The sequence shown here is derived from an EMBL/GenBank/DDBJ whole genome shotgun (WGS) entry which is preliminary data.</text>
</comment>
<dbReference type="PANTHER" id="PTHR30413:SF10">
    <property type="entry name" value="CAPSULE POLYSACCHARIDE EXPORT INNER-MEMBRANE PROTEIN CTRC"/>
    <property type="match status" value="1"/>
</dbReference>
<feature type="transmembrane region" description="Helical" evidence="10">
    <location>
        <begin position="178"/>
        <end position="197"/>
    </location>
</feature>
<evidence type="ECO:0000256" key="2">
    <source>
        <dbReference type="ARBA" id="ARBA00007783"/>
    </source>
</evidence>
<comment type="similarity">
    <text evidence="2">Belongs to the ABC-2 integral membrane protein family.</text>
</comment>
<keyword evidence="4" id="KW-1003">Cell membrane</keyword>
<evidence type="ECO:0000256" key="9">
    <source>
        <dbReference type="ARBA" id="ARBA00023136"/>
    </source>
</evidence>
<evidence type="ECO:0000256" key="6">
    <source>
        <dbReference type="ARBA" id="ARBA00022692"/>
    </source>
</evidence>
<dbReference type="EMBL" id="JAGIYZ010000040">
    <property type="protein sequence ID" value="MBP0466863.1"/>
    <property type="molecule type" value="Genomic_DNA"/>
</dbReference>
<name>A0ABS4AZS1_9PROT</name>
<keyword evidence="7 10" id="KW-1133">Transmembrane helix</keyword>
<feature type="transmembrane region" description="Helical" evidence="10">
    <location>
        <begin position="39"/>
        <end position="60"/>
    </location>
</feature>
<evidence type="ECO:0000256" key="10">
    <source>
        <dbReference type="SAM" id="Phobius"/>
    </source>
</evidence>
<evidence type="ECO:0000256" key="3">
    <source>
        <dbReference type="ARBA" id="ARBA00022448"/>
    </source>
</evidence>
<evidence type="ECO:0000256" key="1">
    <source>
        <dbReference type="ARBA" id="ARBA00004651"/>
    </source>
</evidence>
<keyword evidence="6 10" id="KW-0812">Transmembrane</keyword>
<evidence type="ECO:0000313" key="12">
    <source>
        <dbReference type="EMBL" id="MBP0466863.1"/>
    </source>
</evidence>
<evidence type="ECO:0000256" key="4">
    <source>
        <dbReference type="ARBA" id="ARBA00022475"/>
    </source>
</evidence>
<dbReference type="Proteomes" id="UP000680815">
    <property type="component" value="Unassembled WGS sequence"/>
</dbReference>
<keyword evidence="9 10" id="KW-0472">Membrane</keyword>
<feature type="transmembrane region" description="Helical" evidence="10">
    <location>
        <begin position="112"/>
        <end position="136"/>
    </location>
</feature>
<dbReference type="InterPro" id="IPR000412">
    <property type="entry name" value="ABC_2_transport"/>
</dbReference>
<evidence type="ECO:0000256" key="8">
    <source>
        <dbReference type="ARBA" id="ARBA00023047"/>
    </source>
</evidence>
<feature type="domain" description="ABC-2 type transporter transmembrane" evidence="11">
    <location>
        <begin position="21"/>
        <end position="225"/>
    </location>
</feature>
<comment type="subcellular location">
    <subcellularLocation>
        <location evidence="1">Cell membrane</location>
        <topology evidence="1">Multi-pass membrane protein</topology>
    </subcellularLocation>
</comment>
<keyword evidence="5" id="KW-0762">Sugar transport</keyword>
<dbReference type="PRINTS" id="PR00164">
    <property type="entry name" value="ABC2TRNSPORT"/>
</dbReference>
<feature type="transmembrane region" description="Helical" evidence="10">
    <location>
        <begin position="72"/>
        <end position="91"/>
    </location>
</feature>
<feature type="transmembrane region" description="Helical" evidence="10">
    <location>
        <begin position="235"/>
        <end position="256"/>
    </location>
</feature>
<dbReference type="Pfam" id="PF01061">
    <property type="entry name" value="ABC2_membrane"/>
    <property type="match status" value="1"/>
</dbReference>
<proteinExistence type="inferred from homology"/>
<organism evidence="12 13">
    <name type="scientific">Roseomonas nitratireducens</name>
    <dbReference type="NCBI Taxonomy" id="2820810"/>
    <lineage>
        <taxon>Bacteria</taxon>
        <taxon>Pseudomonadati</taxon>
        <taxon>Pseudomonadota</taxon>
        <taxon>Alphaproteobacteria</taxon>
        <taxon>Acetobacterales</taxon>
        <taxon>Roseomonadaceae</taxon>
        <taxon>Roseomonas</taxon>
    </lineage>
</organism>